<feature type="region of interest" description="Disordered" evidence="1">
    <location>
        <begin position="192"/>
        <end position="215"/>
    </location>
</feature>
<accession>A0AAD7JXZ7</accession>
<sequence length="215" mass="23434">MFPRLRSRNPPLFSLLLPSLPTSTQNLLLSMFSSMLPSSESATRLESLICSPASPPGAVSVAGRLSYPPALPLSFPSPNSPESDISLQSPRALSQLSNVRITYSELVASSQAFVWPSTSKLGAGPRVPVQRQSVGEQSSSECRIANARLTARRNLSSGPYAPISQVLSSPLLPFEVCDPFHHRRFLCSQRHHSPTPARASRFVHASLPRRRPAFH</sequence>
<dbReference type="EMBL" id="JARJLG010000019">
    <property type="protein sequence ID" value="KAJ7772678.1"/>
    <property type="molecule type" value="Genomic_DNA"/>
</dbReference>
<dbReference type="Proteomes" id="UP001215280">
    <property type="component" value="Unassembled WGS sequence"/>
</dbReference>
<keyword evidence="3" id="KW-1185">Reference proteome</keyword>
<name>A0AAD7JXZ7_9AGAR</name>
<dbReference type="AlphaFoldDB" id="A0AAD7JXZ7"/>
<organism evidence="2 3">
    <name type="scientific">Mycena maculata</name>
    <dbReference type="NCBI Taxonomy" id="230809"/>
    <lineage>
        <taxon>Eukaryota</taxon>
        <taxon>Fungi</taxon>
        <taxon>Dikarya</taxon>
        <taxon>Basidiomycota</taxon>
        <taxon>Agaricomycotina</taxon>
        <taxon>Agaricomycetes</taxon>
        <taxon>Agaricomycetidae</taxon>
        <taxon>Agaricales</taxon>
        <taxon>Marasmiineae</taxon>
        <taxon>Mycenaceae</taxon>
        <taxon>Mycena</taxon>
    </lineage>
</organism>
<gene>
    <name evidence="2" type="ORF">DFH07DRAFT_802827</name>
</gene>
<evidence type="ECO:0000313" key="2">
    <source>
        <dbReference type="EMBL" id="KAJ7772678.1"/>
    </source>
</evidence>
<evidence type="ECO:0000256" key="1">
    <source>
        <dbReference type="SAM" id="MobiDB-lite"/>
    </source>
</evidence>
<proteinExistence type="predicted"/>
<reference evidence="2" key="1">
    <citation type="submission" date="2023-03" db="EMBL/GenBank/DDBJ databases">
        <title>Massive genome expansion in bonnet fungi (Mycena s.s.) driven by repeated elements and novel gene families across ecological guilds.</title>
        <authorList>
            <consortium name="Lawrence Berkeley National Laboratory"/>
            <person name="Harder C.B."/>
            <person name="Miyauchi S."/>
            <person name="Viragh M."/>
            <person name="Kuo A."/>
            <person name="Thoen E."/>
            <person name="Andreopoulos B."/>
            <person name="Lu D."/>
            <person name="Skrede I."/>
            <person name="Drula E."/>
            <person name="Henrissat B."/>
            <person name="Morin E."/>
            <person name="Kohler A."/>
            <person name="Barry K."/>
            <person name="LaButti K."/>
            <person name="Morin E."/>
            <person name="Salamov A."/>
            <person name="Lipzen A."/>
            <person name="Mereny Z."/>
            <person name="Hegedus B."/>
            <person name="Baldrian P."/>
            <person name="Stursova M."/>
            <person name="Weitz H."/>
            <person name="Taylor A."/>
            <person name="Grigoriev I.V."/>
            <person name="Nagy L.G."/>
            <person name="Martin F."/>
            <person name="Kauserud H."/>
        </authorList>
    </citation>
    <scope>NUCLEOTIDE SEQUENCE</scope>
    <source>
        <strain evidence="2">CBHHK188m</strain>
    </source>
</reference>
<comment type="caution">
    <text evidence="2">The sequence shown here is derived from an EMBL/GenBank/DDBJ whole genome shotgun (WGS) entry which is preliminary data.</text>
</comment>
<evidence type="ECO:0000313" key="3">
    <source>
        <dbReference type="Proteomes" id="UP001215280"/>
    </source>
</evidence>
<protein>
    <submittedName>
        <fullName evidence="2">Uncharacterized protein</fullName>
    </submittedName>
</protein>